<dbReference type="AlphaFoldDB" id="A0A8S7EQN0"/>
<reference evidence="1 2" key="1">
    <citation type="submission" date="2019-07" db="EMBL/GenBank/DDBJ databases">
        <authorList>
            <consortium name="GenomeTrakr network: Whole genome sequencing for foodborne pathogen traceback"/>
        </authorList>
    </citation>
    <scope>NUCLEOTIDE SEQUENCE [LARGE SCALE GENOMIC DNA]</scope>
    <source>
        <strain evidence="1 2">PSU-1859</strain>
    </source>
</reference>
<feature type="non-terminal residue" evidence="1">
    <location>
        <position position="161"/>
    </location>
</feature>
<sequence>MSSILNEYGKDFLGKLVTLPQEKKFTLGLIYINRQSDLFILFDKMYCTNLHDVFCNYIQYGVDVITAKRSISIDMNEVYSAIPDADDYSETECAYVQNALLSIYYLFEFYITKKNDLFQQSLDMVLENVDVLSYSVNKSYDENNVFSHEVEILNDIFSKVE</sequence>
<dbReference type="Gene3D" id="1.20.1590.10">
    <property type="entry name" value="YP_001051499.1 domain like"/>
    <property type="match status" value="1"/>
</dbReference>
<comment type="caution">
    <text evidence="1">The sequence shown here is derived from an EMBL/GenBank/DDBJ whole genome shotgun (WGS) entry which is preliminary data.</text>
</comment>
<dbReference type="InterPro" id="IPR023381">
    <property type="entry name" value="YP001051499.1-like_dom_sf"/>
</dbReference>
<organism evidence="1 2">
    <name type="scientific">Escherichia coli</name>
    <dbReference type="NCBI Taxonomy" id="562"/>
    <lineage>
        <taxon>Bacteria</taxon>
        <taxon>Pseudomonadati</taxon>
        <taxon>Pseudomonadota</taxon>
        <taxon>Gammaproteobacteria</taxon>
        <taxon>Enterobacterales</taxon>
        <taxon>Enterobacteriaceae</taxon>
        <taxon>Escherichia</taxon>
    </lineage>
</organism>
<evidence type="ECO:0000313" key="2">
    <source>
        <dbReference type="Proteomes" id="UP000543252"/>
    </source>
</evidence>
<evidence type="ECO:0000313" key="1">
    <source>
        <dbReference type="EMBL" id="EFB3618891.1"/>
    </source>
</evidence>
<dbReference type="Proteomes" id="UP000543252">
    <property type="component" value="Unassembled WGS sequence"/>
</dbReference>
<accession>A0A8S7EQN0</accession>
<name>A0A8S7EQN0_ECOLX</name>
<proteinExistence type="predicted"/>
<dbReference type="EMBL" id="AASFMQ010000113">
    <property type="protein sequence ID" value="EFB3618891.1"/>
    <property type="molecule type" value="Genomic_DNA"/>
</dbReference>
<protein>
    <submittedName>
        <fullName evidence="1">Uncharacterized protein</fullName>
    </submittedName>
</protein>
<gene>
    <name evidence="1" type="ORF">FPS11_29280</name>
</gene>